<dbReference type="RefSeq" id="WP_090932087.1">
    <property type="nucleotide sequence ID" value="NZ_FOTS01000002.1"/>
</dbReference>
<evidence type="ECO:0000313" key="2">
    <source>
        <dbReference type="Proteomes" id="UP000199520"/>
    </source>
</evidence>
<dbReference type="Proteomes" id="UP000199520">
    <property type="component" value="Unassembled WGS sequence"/>
</dbReference>
<accession>A0A1I4GYV2</accession>
<protein>
    <submittedName>
        <fullName evidence="1">Uncharacterized protein</fullName>
    </submittedName>
</protein>
<dbReference type="OrthoDB" id="1683266at2"/>
<dbReference type="AlphaFoldDB" id="A0A1I4GYV2"/>
<keyword evidence="2" id="KW-1185">Reference proteome</keyword>
<sequence length="103" mass="12016">MNIINRIICPNCNDDHLVLKYVATYEYSYVLDSDAPGLKNTNELLPHMYDKREQKDTQQYIECRTCGTSYPCYFDRWTERMNKTALQNAVNSAYLATHPSVQP</sequence>
<reference evidence="2" key="1">
    <citation type="submission" date="2016-10" db="EMBL/GenBank/DDBJ databases">
        <authorList>
            <person name="Varghese N."/>
            <person name="Submissions S."/>
        </authorList>
    </citation>
    <scope>NUCLEOTIDE SEQUENCE [LARGE SCALE GENOMIC DNA]</scope>
    <source>
        <strain evidence="2">DSM 13327</strain>
    </source>
</reference>
<dbReference type="EMBL" id="FOTS01000002">
    <property type="protein sequence ID" value="SFL34547.1"/>
    <property type="molecule type" value="Genomic_DNA"/>
</dbReference>
<name>A0A1I4GYV2_9FIRM</name>
<gene>
    <name evidence="1" type="ORF">SAMN04490355_100210</name>
</gene>
<organism evidence="1 2">
    <name type="scientific">Pelosinus propionicus DSM 13327</name>
    <dbReference type="NCBI Taxonomy" id="1123291"/>
    <lineage>
        <taxon>Bacteria</taxon>
        <taxon>Bacillati</taxon>
        <taxon>Bacillota</taxon>
        <taxon>Negativicutes</taxon>
        <taxon>Selenomonadales</taxon>
        <taxon>Sporomusaceae</taxon>
        <taxon>Pelosinus</taxon>
    </lineage>
</organism>
<proteinExistence type="predicted"/>
<evidence type="ECO:0000313" key="1">
    <source>
        <dbReference type="EMBL" id="SFL34547.1"/>
    </source>
</evidence>